<dbReference type="RefSeq" id="WP_145370379.1">
    <property type="nucleotide sequence ID" value="NZ_CP036275.1"/>
</dbReference>
<reference evidence="1 2" key="1">
    <citation type="submission" date="2019-02" db="EMBL/GenBank/DDBJ databases">
        <title>Deep-cultivation of Planctomycetes and their phenomic and genomic characterization uncovers novel biology.</title>
        <authorList>
            <person name="Wiegand S."/>
            <person name="Jogler M."/>
            <person name="Boedeker C."/>
            <person name="Pinto D."/>
            <person name="Vollmers J."/>
            <person name="Rivas-Marin E."/>
            <person name="Kohn T."/>
            <person name="Peeters S.H."/>
            <person name="Heuer A."/>
            <person name="Rast P."/>
            <person name="Oberbeckmann S."/>
            <person name="Bunk B."/>
            <person name="Jeske O."/>
            <person name="Meyerdierks A."/>
            <person name="Storesund J.E."/>
            <person name="Kallscheuer N."/>
            <person name="Luecker S."/>
            <person name="Lage O.M."/>
            <person name="Pohl T."/>
            <person name="Merkel B.J."/>
            <person name="Hornburger P."/>
            <person name="Mueller R.-W."/>
            <person name="Bruemmer F."/>
            <person name="Labrenz M."/>
            <person name="Spormann A.M."/>
            <person name="Op den Camp H."/>
            <person name="Overmann J."/>
            <person name="Amann R."/>
            <person name="Jetten M.S.M."/>
            <person name="Mascher T."/>
            <person name="Medema M.H."/>
            <person name="Devos D.P."/>
            <person name="Kaster A.-K."/>
            <person name="Ovreas L."/>
            <person name="Rohde M."/>
            <person name="Galperin M.Y."/>
            <person name="Jogler C."/>
        </authorList>
    </citation>
    <scope>NUCLEOTIDE SEQUENCE [LARGE SCALE GENOMIC DNA]</scope>
    <source>
        <strain evidence="1 2">Mal4</strain>
    </source>
</reference>
<accession>A0A517Z9R5</accession>
<proteinExistence type="predicted"/>
<evidence type="ECO:0000313" key="1">
    <source>
        <dbReference type="EMBL" id="QDU39170.1"/>
    </source>
</evidence>
<dbReference type="KEGG" id="mri:Mal4_35060"/>
<name>A0A517Z9R5_9PLAN</name>
<dbReference type="Proteomes" id="UP000320496">
    <property type="component" value="Chromosome"/>
</dbReference>
<dbReference type="OrthoDB" id="9864984at2"/>
<dbReference type="EMBL" id="CP036275">
    <property type="protein sequence ID" value="QDU39170.1"/>
    <property type="molecule type" value="Genomic_DNA"/>
</dbReference>
<dbReference type="AlphaFoldDB" id="A0A517Z9R5"/>
<organism evidence="1 2">
    <name type="scientific">Maioricimonas rarisocia</name>
    <dbReference type="NCBI Taxonomy" id="2528026"/>
    <lineage>
        <taxon>Bacteria</taxon>
        <taxon>Pseudomonadati</taxon>
        <taxon>Planctomycetota</taxon>
        <taxon>Planctomycetia</taxon>
        <taxon>Planctomycetales</taxon>
        <taxon>Planctomycetaceae</taxon>
        <taxon>Maioricimonas</taxon>
    </lineage>
</organism>
<sequence>MPDVFELCRSERFLAGGPSAAERSFEFPGQRPWQWRVTSADEYLEAIRRDLDDEDGERKTPWHVLEERYLAEHVGIVSKIRSLGAGPAVKAIWDRRVKLSNLLATDTRIRDVAEQIAAHGGIDAERLLGESLGEMPYGHLSAAASLQQLLPDVEFPFITVLLDAYGEGLLPYGVFDQSLDPNYVGPEVLLCVDPANLGG</sequence>
<protein>
    <submittedName>
        <fullName evidence="1">Uncharacterized protein</fullName>
    </submittedName>
</protein>
<evidence type="ECO:0000313" key="2">
    <source>
        <dbReference type="Proteomes" id="UP000320496"/>
    </source>
</evidence>
<gene>
    <name evidence="1" type="ORF">Mal4_35060</name>
</gene>
<keyword evidence="2" id="KW-1185">Reference proteome</keyword>